<evidence type="ECO:0000313" key="1">
    <source>
        <dbReference type="EMBL" id="MBO2447266.1"/>
    </source>
</evidence>
<organism evidence="1 2">
    <name type="scientific">Actinomadura barringtoniae</name>
    <dbReference type="NCBI Taxonomy" id="1427535"/>
    <lineage>
        <taxon>Bacteria</taxon>
        <taxon>Bacillati</taxon>
        <taxon>Actinomycetota</taxon>
        <taxon>Actinomycetes</taxon>
        <taxon>Streptosporangiales</taxon>
        <taxon>Thermomonosporaceae</taxon>
        <taxon>Actinomadura</taxon>
    </lineage>
</organism>
<reference evidence="1" key="1">
    <citation type="submission" date="2021-03" db="EMBL/GenBank/DDBJ databases">
        <authorList>
            <person name="Kanchanasin P."/>
            <person name="Saeng-In P."/>
            <person name="Phongsopitanun W."/>
            <person name="Yuki M."/>
            <person name="Kudo T."/>
            <person name="Ohkuma M."/>
            <person name="Tanasupawat S."/>
        </authorList>
    </citation>
    <scope>NUCLEOTIDE SEQUENCE</scope>
    <source>
        <strain evidence="1">GKU 128</strain>
    </source>
</reference>
<dbReference type="AlphaFoldDB" id="A0A939P7N9"/>
<proteinExistence type="predicted"/>
<protein>
    <submittedName>
        <fullName evidence="1">Uncharacterized protein</fullName>
    </submittedName>
</protein>
<dbReference type="Proteomes" id="UP000669179">
    <property type="component" value="Unassembled WGS sequence"/>
</dbReference>
<comment type="caution">
    <text evidence="1">The sequence shown here is derived from an EMBL/GenBank/DDBJ whole genome shotgun (WGS) entry which is preliminary data.</text>
</comment>
<name>A0A939P7N9_9ACTN</name>
<dbReference type="EMBL" id="JAGEOJ010000003">
    <property type="protein sequence ID" value="MBO2447266.1"/>
    <property type="molecule type" value="Genomic_DNA"/>
</dbReference>
<evidence type="ECO:0000313" key="2">
    <source>
        <dbReference type="Proteomes" id="UP000669179"/>
    </source>
</evidence>
<accession>A0A939P7N9</accession>
<sequence length="302" mass="32685">MAPDPTGSSVPPLASFPKAEAPAYRSPLPSYWGGYIEGDFPGLYILAEQLYKFAEAGNPSVDRLRREVNTLIGDRDDQSDSESLRLFKRKFGQNAVIMTALNRTASAAAAVIDRLGITLAQIEHDFDQRVDEGVSAGYWLQNVQATSNGFPQPQPDGRFQDEYRALQRFYLEKQGAAKRARLLAAKEMTTLAQILGQGLNFFKGQSNISGALPANQLLSPGQAAWYGPRIDKLLKELQDESKDDKSGLTVGDVSDDLKKIGGGAQSVGGVLDKIPPLKPVGKGVGEFGTILNDLGGLLEIFK</sequence>
<gene>
    <name evidence="1" type="ORF">J4573_09235</name>
</gene>
<dbReference type="RefSeq" id="WP_208254857.1">
    <property type="nucleotide sequence ID" value="NZ_JAGEOJ010000003.1"/>
</dbReference>
<keyword evidence="2" id="KW-1185">Reference proteome</keyword>